<organism evidence="1 2">
    <name type="scientific">Coniella lustricola</name>
    <dbReference type="NCBI Taxonomy" id="2025994"/>
    <lineage>
        <taxon>Eukaryota</taxon>
        <taxon>Fungi</taxon>
        <taxon>Dikarya</taxon>
        <taxon>Ascomycota</taxon>
        <taxon>Pezizomycotina</taxon>
        <taxon>Sordariomycetes</taxon>
        <taxon>Sordariomycetidae</taxon>
        <taxon>Diaporthales</taxon>
        <taxon>Schizoparmaceae</taxon>
        <taxon>Coniella</taxon>
    </lineage>
</organism>
<dbReference type="Proteomes" id="UP000241462">
    <property type="component" value="Unassembled WGS sequence"/>
</dbReference>
<dbReference type="GO" id="GO:0004526">
    <property type="term" value="F:ribonuclease P activity"/>
    <property type="evidence" value="ECO:0007669"/>
    <property type="project" value="TreeGrafter"/>
</dbReference>
<accession>A0A2T3ACZ2</accession>
<dbReference type="GO" id="GO:0030681">
    <property type="term" value="C:multimeric ribonuclease P complex"/>
    <property type="evidence" value="ECO:0007669"/>
    <property type="project" value="TreeGrafter"/>
</dbReference>
<dbReference type="GO" id="GO:0000172">
    <property type="term" value="C:ribonuclease MRP complex"/>
    <property type="evidence" value="ECO:0007669"/>
    <property type="project" value="TreeGrafter"/>
</dbReference>
<dbReference type="PANTHER" id="PTHR15396">
    <property type="entry name" value="RIBONUCLEASE P PROTEIN SUBUNIT P40"/>
    <property type="match status" value="1"/>
</dbReference>
<dbReference type="GO" id="GO:0000447">
    <property type="term" value="P:endonucleolytic cleavage in ITS1 to separate SSU-rRNA from 5.8S rRNA and LSU-rRNA from tricistronic rRNA transcript (SSU-rRNA, 5.8S rRNA, LSU-rRNA)"/>
    <property type="evidence" value="ECO:0007669"/>
    <property type="project" value="TreeGrafter"/>
</dbReference>
<dbReference type="InParanoid" id="A0A2T3ACZ2"/>
<sequence>MAHLDPLQLPAASKGKPWSAIQAHDFLRRVDLIVPQDSYDLVQEVLETACPPFCRVDMSLLQLLQGDFFSEYIKIGDVMMLSKGRRDIDNVLQLKDGKLTMFLDRETYERAGLVGKPYGSKGNRGLKPRWVVEYDLRSPSMFSGKKGFDRLLNACKTTLCGTFTWLFCNVSRKIPSPDPLDAYQPIRCETTRDIFESINVILPSLKPSMARDTTLDLDDVPDSLADTYEWLSLVRLQSPRLLSTDTIDPFLSRYSVPGNPEEQTATRLCRVCWEGFFSPDFARQVLVNVLLKLPSRTWFSLSAASFSQTMCGEVTESTFLRLPELPQEYLLWQIRSHE</sequence>
<dbReference type="OrthoDB" id="63112at2759"/>
<protein>
    <submittedName>
        <fullName evidence="1">Ribonuclease P 40kDa subunit</fullName>
    </submittedName>
</protein>
<dbReference type="AlphaFoldDB" id="A0A2T3ACZ2"/>
<dbReference type="STRING" id="2025994.A0A2T3ACZ2"/>
<name>A0A2T3ACZ2_9PEZI</name>
<evidence type="ECO:0000313" key="2">
    <source>
        <dbReference type="Proteomes" id="UP000241462"/>
    </source>
</evidence>
<dbReference type="GO" id="GO:0000171">
    <property type="term" value="F:ribonuclease MRP activity"/>
    <property type="evidence" value="ECO:0007669"/>
    <property type="project" value="TreeGrafter"/>
</dbReference>
<dbReference type="InterPro" id="IPR013893">
    <property type="entry name" value="RNase_P_Rpp40"/>
</dbReference>
<reference evidence="1 2" key="1">
    <citation type="journal article" date="2018" name="Mycol. Prog.">
        <title>Coniella lustricola, a new species from submerged detritus.</title>
        <authorList>
            <person name="Raudabaugh D.B."/>
            <person name="Iturriaga T."/>
            <person name="Carver A."/>
            <person name="Mondo S."/>
            <person name="Pangilinan J."/>
            <person name="Lipzen A."/>
            <person name="He G."/>
            <person name="Amirebrahimi M."/>
            <person name="Grigoriev I.V."/>
            <person name="Miller A.N."/>
        </authorList>
    </citation>
    <scope>NUCLEOTIDE SEQUENCE [LARGE SCALE GENOMIC DNA]</scope>
    <source>
        <strain evidence="1 2">B22-T-1</strain>
    </source>
</reference>
<dbReference type="GO" id="GO:0001682">
    <property type="term" value="P:tRNA 5'-leader removal"/>
    <property type="evidence" value="ECO:0007669"/>
    <property type="project" value="InterPro"/>
</dbReference>
<proteinExistence type="predicted"/>
<dbReference type="EMBL" id="KZ678409">
    <property type="protein sequence ID" value="PSR92139.1"/>
    <property type="molecule type" value="Genomic_DNA"/>
</dbReference>
<gene>
    <name evidence="1" type="ORF">BD289DRAFT_364940</name>
</gene>
<keyword evidence="2" id="KW-1185">Reference proteome</keyword>
<evidence type="ECO:0000313" key="1">
    <source>
        <dbReference type="EMBL" id="PSR92139.1"/>
    </source>
</evidence>
<dbReference type="PANTHER" id="PTHR15396:SF1">
    <property type="entry name" value="RIBONUCLEASE P PROTEIN SUBUNIT P40"/>
    <property type="match status" value="1"/>
</dbReference>
<dbReference type="Pfam" id="PF08584">
    <property type="entry name" value="Ribonuc_P_40"/>
    <property type="match status" value="1"/>
</dbReference>